<keyword evidence="2" id="KW-1185">Reference proteome</keyword>
<dbReference type="RefSeq" id="WP_280139197.1">
    <property type="nucleotide sequence ID" value="NZ_FOCF01000001.1"/>
</dbReference>
<protein>
    <submittedName>
        <fullName evidence="1">Uncharacterized protein</fullName>
    </submittedName>
</protein>
<evidence type="ECO:0000313" key="1">
    <source>
        <dbReference type="EMBL" id="SEM40374.1"/>
    </source>
</evidence>
<dbReference type="AlphaFoldDB" id="A0A1H7Y3B6"/>
<evidence type="ECO:0000313" key="2">
    <source>
        <dbReference type="Proteomes" id="UP000199206"/>
    </source>
</evidence>
<dbReference type="Proteomes" id="UP000199206">
    <property type="component" value="Unassembled WGS sequence"/>
</dbReference>
<gene>
    <name evidence="1" type="ORF">SAMN05192583_0065</name>
</gene>
<sequence>MLDKLLKAAKSLISNPVVKSAVATVIADAVTEKLPRRRDA</sequence>
<dbReference type="EMBL" id="FOCF01000001">
    <property type="protein sequence ID" value="SEM40374.1"/>
    <property type="molecule type" value="Genomic_DNA"/>
</dbReference>
<accession>A0A1H7Y3B6</accession>
<organism evidence="1 2">
    <name type="scientific">Sphingomonas gellani</name>
    <dbReference type="NCBI Taxonomy" id="1166340"/>
    <lineage>
        <taxon>Bacteria</taxon>
        <taxon>Pseudomonadati</taxon>
        <taxon>Pseudomonadota</taxon>
        <taxon>Alphaproteobacteria</taxon>
        <taxon>Sphingomonadales</taxon>
        <taxon>Sphingomonadaceae</taxon>
        <taxon>Sphingomonas</taxon>
    </lineage>
</organism>
<name>A0A1H7Y3B6_9SPHN</name>
<proteinExistence type="predicted"/>
<reference evidence="2" key="1">
    <citation type="submission" date="2016-10" db="EMBL/GenBank/DDBJ databases">
        <authorList>
            <person name="Varghese N."/>
            <person name="Submissions S."/>
        </authorList>
    </citation>
    <scope>NUCLEOTIDE SEQUENCE [LARGE SCALE GENOMIC DNA]</scope>
    <source>
        <strain evidence="2">S6-262</strain>
    </source>
</reference>